<evidence type="ECO:0000256" key="1">
    <source>
        <dbReference type="ARBA" id="ARBA00004370"/>
    </source>
</evidence>
<dbReference type="EMBL" id="CP011853">
    <property type="protein sequence ID" value="ALG85629.1"/>
    <property type="molecule type" value="Genomic_DNA"/>
</dbReference>
<organism evidence="3 4">
    <name type="scientific">Gordonia phthalatica</name>
    <dbReference type="NCBI Taxonomy" id="1136941"/>
    <lineage>
        <taxon>Bacteria</taxon>
        <taxon>Bacillati</taxon>
        <taxon>Actinomycetota</taxon>
        <taxon>Actinomycetes</taxon>
        <taxon>Mycobacteriales</taxon>
        <taxon>Gordoniaceae</taxon>
        <taxon>Gordonia</taxon>
    </lineage>
</organism>
<dbReference type="AlphaFoldDB" id="A0A0N9NB51"/>
<reference evidence="4" key="1">
    <citation type="submission" date="2015-06" db="EMBL/GenBank/DDBJ databases">
        <title>Complete genome sequence and metabolic analysis of phthalate degradation pathway in Gordonia sp. QH-11.</title>
        <authorList>
            <person name="Jin D."/>
            <person name="Kong X."/>
            <person name="Bai Z."/>
        </authorList>
    </citation>
    <scope>NUCLEOTIDE SEQUENCE [LARGE SCALE GENOMIC DNA]</scope>
    <source>
        <strain evidence="4">QH-11</strain>
    </source>
</reference>
<dbReference type="STRING" id="1136941.ACH46_15505"/>
<keyword evidence="2" id="KW-0472">Membrane</keyword>
<protein>
    <recommendedName>
        <fullName evidence="5">Mce-associated membrane protein</fullName>
    </recommendedName>
</protein>
<dbReference type="PANTHER" id="PTHR37042:SF4">
    <property type="entry name" value="OUTER MEMBRANE PROTEIN RV1973"/>
    <property type="match status" value="1"/>
</dbReference>
<evidence type="ECO:0000313" key="4">
    <source>
        <dbReference type="Proteomes" id="UP000063789"/>
    </source>
</evidence>
<name>A0A0N9NB51_9ACTN</name>
<comment type="subcellular location">
    <subcellularLocation>
        <location evidence="1">Membrane</location>
    </subcellularLocation>
</comment>
<evidence type="ECO:0000256" key="2">
    <source>
        <dbReference type="ARBA" id="ARBA00023136"/>
    </source>
</evidence>
<sequence>MIAAPIAVVCAIAAVVVAVLAGTGRFDPAESAETAADQVMTRAEEIVCLPFTYSAATWDADLARTAEVLTGPAKRQWNAMSESNGRVIRESDVIAECTVDRLALEKLDEPTAKLLAHLKVHTRTNGTSNEPTFTSTRVTLTRVDGRWLLSEFAMM</sequence>
<proteinExistence type="predicted"/>
<gene>
    <name evidence="3" type="ORF">ACH46_15505</name>
</gene>
<dbReference type="Proteomes" id="UP000063789">
    <property type="component" value="Chromosome"/>
</dbReference>
<evidence type="ECO:0000313" key="3">
    <source>
        <dbReference type="EMBL" id="ALG85629.1"/>
    </source>
</evidence>
<keyword evidence="4" id="KW-1185">Reference proteome</keyword>
<evidence type="ECO:0008006" key="5">
    <source>
        <dbReference type="Google" id="ProtNLM"/>
    </source>
</evidence>
<dbReference type="KEGG" id="goq:ACH46_15505"/>
<dbReference type="PATRIC" id="fig|1136941.3.peg.3165"/>
<accession>A0A0N9NB51</accession>
<reference evidence="3 4" key="2">
    <citation type="journal article" date="2017" name="Int. J. Syst. Evol. Microbiol.">
        <title>Gordonia phthalatica sp. nov., a di-n-butyl phthalate-degrading bacterium isolated from activated sludge.</title>
        <authorList>
            <person name="Jin D."/>
            <person name="Kong X."/>
            <person name="Jia M."/>
            <person name="Yu X."/>
            <person name="Wang X."/>
            <person name="Zhuang X."/>
            <person name="Deng Y."/>
            <person name="Bai Z."/>
        </authorList>
    </citation>
    <scope>NUCLEOTIDE SEQUENCE [LARGE SCALE GENOMIC DNA]</scope>
    <source>
        <strain evidence="3 4">QH-11</strain>
    </source>
</reference>
<dbReference type="PANTHER" id="PTHR37042">
    <property type="entry name" value="OUTER MEMBRANE PROTEIN RV1973"/>
    <property type="match status" value="1"/>
</dbReference>
<dbReference type="GO" id="GO:0016020">
    <property type="term" value="C:membrane"/>
    <property type="evidence" value="ECO:0007669"/>
    <property type="project" value="UniProtKB-SubCell"/>
</dbReference>